<reference evidence="11" key="1">
    <citation type="submission" date="2012-12" db="EMBL/GenBank/DDBJ databases">
        <authorList>
            <person name="Hellsten U."/>
            <person name="Grimwood J."/>
            <person name="Chapman J.A."/>
            <person name="Shapiro H."/>
            <person name="Aerts A."/>
            <person name="Otillar R.P."/>
            <person name="Terry A.Y."/>
            <person name="Boore J.L."/>
            <person name="Simakov O."/>
            <person name="Marletaz F."/>
            <person name="Cho S.-J."/>
            <person name="Edsinger-Gonzales E."/>
            <person name="Havlak P."/>
            <person name="Kuo D.-H."/>
            <person name="Larsson T."/>
            <person name="Lv J."/>
            <person name="Arendt D."/>
            <person name="Savage R."/>
            <person name="Osoegawa K."/>
            <person name="de Jong P."/>
            <person name="Lindberg D.R."/>
            <person name="Seaver E.C."/>
            <person name="Weisblat D.A."/>
            <person name="Putnam N.H."/>
            <person name="Grigoriev I.V."/>
            <person name="Rokhsar D.S."/>
        </authorList>
    </citation>
    <scope>NUCLEOTIDE SEQUENCE</scope>
</reference>
<dbReference type="RefSeq" id="XP_009018293.1">
    <property type="nucleotide sequence ID" value="XM_009020045.1"/>
</dbReference>
<dbReference type="PRINTS" id="PR00252">
    <property type="entry name" value="NRIONCHANNEL"/>
</dbReference>
<organism evidence="10 11">
    <name type="scientific">Helobdella robusta</name>
    <name type="common">Californian leech</name>
    <dbReference type="NCBI Taxonomy" id="6412"/>
    <lineage>
        <taxon>Eukaryota</taxon>
        <taxon>Metazoa</taxon>
        <taxon>Spiralia</taxon>
        <taxon>Lophotrochozoa</taxon>
        <taxon>Annelida</taxon>
        <taxon>Clitellata</taxon>
        <taxon>Hirudinea</taxon>
        <taxon>Rhynchobdellida</taxon>
        <taxon>Glossiphoniidae</taxon>
        <taxon>Helobdella</taxon>
    </lineage>
</organism>
<dbReference type="InterPro" id="IPR038050">
    <property type="entry name" value="Neuro_actylchol_rec"/>
</dbReference>
<dbReference type="GO" id="GO:0007268">
    <property type="term" value="P:chemical synaptic transmission"/>
    <property type="evidence" value="ECO:0000318"/>
    <property type="project" value="GO_Central"/>
</dbReference>
<feature type="transmembrane region" description="Helical" evidence="5">
    <location>
        <begin position="247"/>
        <end position="274"/>
    </location>
</feature>
<dbReference type="InterPro" id="IPR006202">
    <property type="entry name" value="Neur_chan_lig-bd"/>
</dbReference>
<dbReference type="PANTHER" id="PTHR18945">
    <property type="entry name" value="NEUROTRANSMITTER GATED ION CHANNEL"/>
    <property type="match status" value="1"/>
</dbReference>
<feature type="domain" description="Neurotransmitter-gated ion-channel ligand-binding" evidence="7">
    <location>
        <begin position="7"/>
        <end position="185"/>
    </location>
</feature>
<dbReference type="OrthoDB" id="6270741at2759"/>
<dbReference type="EnsemblMetazoa" id="HelroT173437">
    <property type="protein sequence ID" value="HelroP173437"/>
    <property type="gene ID" value="HelroG173437"/>
</dbReference>
<dbReference type="InterPro" id="IPR018000">
    <property type="entry name" value="Neurotransmitter_ion_chnl_CS"/>
</dbReference>
<dbReference type="GO" id="GO:0005886">
    <property type="term" value="C:plasma membrane"/>
    <property type="evidence" value="ECO:0000318"/>
    <property type="project" value="GO_Central"/>
</dbReference>
<evidence type="ECO:0000256" key="5">
    <source>
        <dbReference type="RuleBase" id="RU000687"/>
    </source>
</evidence>
<dbReference type="InterPro" id="IPR006201">
    <property type="entry name" value="Neur_channel"/>
</dbReference>
<dbReference type="GO" id="GO:0042391">
    <property type="term" value="P:regulation of membrane potential"/>
    <property type="evidence" value="ECO:0000318"/>
    <property type="project" value="GO_Central"/>
</dbReference>
<evidence type="ECO:0000256" key="6">
    <source>
        <dbReference type="SAM" id="MobiDB-lite"/>
    </source>
</evidence>
<evidence type="ECO:0000256" key="3">
    <source>
        <dbReference type="ARBA" id="ARBA00022989"/>
    </source>
</evidence>
<evidence type="ECO:0000313" key="9">
    <source>
        <dbReference type="EMBL" id="ESO03736.1"/>
    </source>
</evidence>
<dbReference type="GO" id="GO:0098794">
    <property type="term" value="C:postsynapse"/>
    <property type="evidence" value="ECO:0007669"/>
    <property type="project" value="GOC"/>
</dbReference>
<dbReference type="InterPro" id="IPR036734">
    <property type="entry name" value="Neur_chan_lig-bd_sf"/>
</dbReference>
<dbReference type="Proteomes" id="UP000015101">
    <property type="component" value="Unassembled WGS sequence"/>
</dbReference>
<keyword evidence="2 5" id="KW-0812">Transmembrane</keyword>
<dbReference type="Gene3D" id="1.20.58.390">
    <property type="entry name" value="Neurotransmitter-gated ion-channel transmembrane domain"/>
    <property type="match status" value="1"/>
</dbReference>
<dbReference type="CDD" id="cd18997">
    <property type="entry name" value="LGIC_ECD_nAChR"/>
    <property type="match status" value="1"/>
</dbReference>
<comment type="similarity">
    <text evidence="5">Belongs to the ligand-gated ion channel (TC 1.A.9) family.</text>
</comment>
<dbReference type="EMBL" id="AMQM01004537">
    <property type="status" value="NOT_ANNOTATED_CDS"/>
    <property type="molecule type" value="Genomic_DNA"/>
</dbReference>
<keyword evidence="5" id="KW-0406">Ion transport</keyword>
<evidence type="ECO:0000256" key="1">
    <source>
        <dbReference type="ARBA" id="ARBA00004141"/>
    </source>
</evidence>
<dbReference type="Pfam" id="PF02932">
    <property type="entry name" value="Neur_chan_memb"/>
    <property type="match status" value="1"/>
</dbReference>
<evidence type="ECO:0000256" key="2">
    <source>
        <dbReference type="ARBA" id="ARBA00022692"/>
    </source>
</evidence>
<dbReference type="CDD" id="cd19051">
    <property type="entry name" value="LGIC_TM_cation"/>
    <property type="match status" value="1"/>
</dbReference>
<dbReference type="Gene3D" id="2.70.170.10">
    <property type="entry name" value="Neurotransmitter-gated ion-channel ligand-binding domain"/>
    <property type="match status" value="1"/>
</dbReference>
<dbReference type="HOGENOM" id="CLU_018074_0_1_1"/>
<keyword evidence="3 5" id="KW-1133">Transmembrane helix</keyword>
<dbReference type="GO" id="GO:0005892">
    <property type="term" value="C:acetylcholine-gated channel complex"/>
    <property type="evidence" value="ECO:0000318"/>
    <property type="project" value="GO_Central"/>
</dbReference>
<feature type="transmembrane region" description="Helical" evidence="5">
    <location>
        <begin position="187"/>
        <end position="209"/>
    </location>
</feature>
<dbReference type="KEGG" id="hro:HELRODRAFT_173437"/>
<dbReference type="GO" id="GO:0004888">
    <property type="term" value="F:transmembrane signaling receptor activity"/>
    <property type="evidence" value="ECO:0007669"/>
    <property type="project" value="InterPro"/>
</dbReference>
<evidence type="ECO:0000259" key="7">
    <source>
        <dbReference type="Pfam" id="PF02931"/>
    </source>
</evidence>
<dbReference type="GO" id="GO:0022848">
    <property type="term" value="F:acetylcholine-gated monoatomic cation-selective channel activity"/>
    <property type="evidence" value="ECO:0000318"/>
    <property type="project" value="GO_Central"/>
</dbReference>
<reference evidence="10" key="3">
    <citation type="submission" date="2015-06" db="UniProtKB">
        <authorList>
            <consortium name="EnsemblMetazoa"/>
        </authorList>
    </citation>
    <scope>IDENTIFICATION</scope>
</reference>
<dbReference type="Pfam" id="PF02931">
    <property type="entry name" value="Neur_chan_LBD"/>
    <property type="match status" value="1"/>
</dbReference>
<keyword evidence="5" id="KW-0813">Transport</keyword>
<dbReference type="SUPFAM" id="SSF90112">
    <property type="entry name" value="Neurotransmitter-gated ion-channel transmembrane pore"/>
    <property type="match status" value="1"/>
</dbReference>
<accession>T1F6T7</accession>
<feature type="domain" description="Neurotransmitter-gated ion-channel transmembrane" evidence="8">
    <location>
        <begin position="193"/>
        <end position="462"/>
    </location>
</feature>
<dbReference type="SUPFAM" id="SSF63712">
    <property type="entry name" value="Nicotinic receptor ligand binding domain-like"/>
    <property type="match status" value="1"/>
</dbReference>
<dbReference type="InterPro" id="IPR036719">
    <property type="entry name" value="Neuro-gated_channel_TM_sf"/>
</dbReference>
<dbReference type="GeneID" id="20204536"/>
<feature type="compositionally biased region" description="Basic residues" evidence="6">
    <location>
        <begin position="333"/>
        <end position="346"/>
    </location>
</feature>
<comment type="subcellular location">
    <subcellularLocation>
        <location evidence="1">Membrane</location>
        <topology evidence="1">Multi-pass membrane protein</topology>
    </subcellularLocation>
</comment>
<keyword evidence="5" id="KW-0407">Ion channel</keyword>
<feature type="compositionally biased region" description="Low complexity" evidence="6">
    <location>
        <begin position="315"/>
        <end position="330"/>
    </location>
</feature>
<evidence type="ECO:0000313" key="11">
    <source>
        <dbReference type="Proteomes" id="UP000015101"/>
    </source>
</evidence>
<dbReference type="AlphaFoldDB" id="T1F6T7"/>
<dbReference type="GO" id="GO:0034220">
    <property type="term" value="P:monoatomic ion transmembrane transport"/>
    <property type="evidence" value="ECO:0000318"/>
    <property type="project" value="GO_Central"/>
</dbReference>
<protein>
    <recommendedName>
        <fullName evidence="12">Neurotransmitter-gated ion-channel ligand-binding domain-containing protein</fullName>
    </recommendedName>
</protein>
<keyword evidence="11" id="KW-1185">Reference proteome</keyword>
<feature type="region of interest" description="Disordered" evidence="6">
    <location>
        <begin position="315"/>
        <end position="351"/>
    </location>
</feature>
<dbReference type="GO" id="GO:0045202">
    <property type="term" value="C:synapse"/>
    <property type="evidence" value="ECO:0000318"/>
    <property type="project" value="GO_Central"/>
</dbReference>
<dbReference type="FunFam" id="1.20.58.390:FF:000161">
    <property type="entry name" value="Uncharacterized protein"/>
    <property type="match status" value="1"/>
</dbReference>
<name>T1F6T7_HELRO</name>
<feature type="transmembrane region" description="Helical" evidence="5">
    <location>
        <begin position="215"/>
        <end position="235"/>
    </location>
</feature>
<dbReference type="InterPro" id="IPR006029">
    <property type="entry name" value="Neurotrans-gated_channel_TM"/>
</dbReference>
<reference evidence="9 11" key="2">
    <citation type="journal article" date="2013" name="Nature">
        <title>Insights into bilaterian evolution from three spiralian genomes.</title>
        <authorList>
            <person name="Simakov O."/>
            <person name="Marletaz F."/>
            <person name="Cho S.J."/>
            <person name="Edsinger-Gonzales E."/>
            <person name="Havlak P."/>
            <person name="Hellsten U."/>
            <person name="Kuo D.H."/>
            <person name="Larsson T."/>
            <person name="Lv J."/>
            <person name="Arendt D."/>
            <person name="Savage R."/>
            <person name="Osoegawa K."/>
            <person name="de Jong P."/>
            <person name="Grimwood J."/>
            <person name="Chapman J.A."/>
            <person name="Shapiro H."/>
            <person name="Aerts A."/>
            <person name="Otillar R.P."/>
            <person name="Terry A.Y."/>
            <person name="Boore J.L."/>
            <person name="Grigoriev I.V."/>
            <person name="Lindberg D.R."/>
            <person name="Seaver E.C."/>
            <person name="Weisblat D.A."/>
            <person name="Putnam N.H."/>
            <person name="Rokhsar D.S."/>
        </authorList>
    </citation>
    <scope>NUCLEOTIDE SEQUENCE</scope>
</reference>
<evidence type="ECO:0000259" key="8">
    <source>
        <dbReference type="Pfam" id="PF02932"/>
    </source>
</evidence>
<keyword evidence="4 5" id="KW-0472">Membrane</keyword>
<dbReference type="CTD" id="20204536"/>
<dbReference type="eggNOG" id="KOG3645">
    <property type="taxonomic scope" value="Eukaryota"/>
</dbReference>
<proteinExistence type="inferred from homology"/>
<dbReference type="EMBL" id="KB096590">
    <property type="protein sequence ID" value="ESO03736.1"/>
    <property type="molecule type" value="Genomic_DNA"/>
</dbReference>
<dbReference type="GO" id="GO:0098662">
    <property type="term" value="P:inorganic cation transmembrane transport"/>
    <property type="evidence" value="ECO:0000318"/>
    <property type="project" value="GO_Central"/>
</dbReference>
<sequence length="474" mass="54469">MSDGLIFCEITTSILMNMDIRSQIFTTTGLLILEWTDERLKWRPEEHNDMKEIIIEIKNLWRPEFAVINGAEKIYDEYNQFRAVVSYAGIVHWEPGGVFATMCSVNITFYPFDRQMCELKFGAWSYHTDKMNLTLPTTEVNLENYKENGEWEIEGSKAQRSEFSYTCCPGQKFSNTIYTIYLRRRHLFYVMNVIMPSIMTSILLLSIFFCTPAQKVQIGVVVLLSFRIFLLNVAGNIPKTSDNIPLLVVYLTCTLAITTMSMVLTVLVLNLYGIADRPVPPWMKKLFLVHLASFLGMFQTASTYKAQLLESSTATTNKSSVASTTTASSSKRTNGRKRNAQNKSHHQWGQNQEELDTLSVSLEDNGNQQQKQQWKNSPKKSFDHKRHPLPFTPLFQLQLLQHLVPTAFSEQAGKEELTEQAYAEVADAINYSREWIRLAEVFDRLFFWLFLAAIVLSTLALFLPLMFDLDAKRI</sequence>
<dbReference type="PROSITE" id="PS00236">
    <property type="entry name" value="NEUROTR_ION_CHANNEL"/>
    <property type="match status" value="1"/>
</dbReference>
<dbReference type="GO" id="GO:0043005">
    <property type="term" value="C:neuron projection"/>
    <property type="evidence" value="ECO:0000318"/>
    <property type="project" value="GO_Central"/>
</dbReference>
<dbReference type="InParanoid" id="T1F6T7"/>
<dbReference type="STRING" id="6412.T1F6T7"/>
<dbReference type="FunFam" id="2.70.170.10:FF:000028">
    <property type="entry name" value="AcetylCholine Receptor"/>
    <property type="match status" value="1"/>
</dbReference>
<evidence type="ECO:0000313" key="10">
    <source>
        <dbReference type="EnsemblMetazoa" id="HelroP173437"/>
    </source>
</evidence>
<evidence type="ECO:0000256" key="4">
    <source>
        <dbReference type="ARBA" id="ARBA00023136"/>
    </source>
</evidence>
<evidence type="ECO:0008006" key="12">
    <source>
        <dbReference type="Google" id="ProtNLM"/>
    </source>
</evidence>
<feature type="transmembrane region" description="Helical" evidence="5">
    <location>
        <begin position="445"/>
        <end position="467"/>
    </location>
</feature>
<gene>
    <name evidence="10" type="primary">20204536</name>
    <name evidence="9" type="ORF">HELRODRAFT_173437</name>
</gene>